<evidence type="ECO:0000313" key="3">
    <source>
        <dbReference type="Proteomes" id="UP000756346"/>
    </source>
</evidence>
<evidence type="ECO:0000313" key="2">
    <source>
        <dbReference type="EMBL" id="KAH7027560.1"/>
    </source>
</evidence>
<feature type="region of interest" description="Disordered" evidence="1">
    <location>
        <begin position="477"/>
        <end position="502"/>
    </location>
</feature>
<name>A0A9P8Y4P1_9PEZI</name>
<accession>A0A9P8Y4P1</accession>
<feature type="compositionally biased region" description="Low complexity" evidence="1">
    <location>
        <begin position="201"/>
        <end position="211"/>
    </location>
</feature>
<feature type="region of interest" description="Disordered" evidence="1">
    <location>
        <begin position="191"/>
        <end position="211"/>
    </location>
</feature>
<gene>
    <name evidence="2" type="ORF">B0I36DRAFT_351076</name>
</gene>
<dbReference type="EMBL" id="JAGTJQ010000007">
    <property type="protein sequence ID" value="KAH7027560.1"/>
    <property type="molecule type" value="Genomic_DNA"/>
</dbReference>
<dbReference type="RefSeq" id="XP_046010359.1">
    <property type="nucleotide sequence ID" value="XM_046156980.1"/>
</dbReference>
<dbReference type="AlphaFoldDB" id="A0A9P8Y4P1"/>
<dbReference type="OrthoDB" id="5985073at2759"/>
<dbReference type="Proteomes" id="UP000756346">
    <property type="component" value="Unassembled WGS sequence"/>
</dbReference>
<organism evidence="2 3">
    <name type="scientific">Microdochium trichocladiopsis</name>
    <dbReference type="NCBI Taxonomy" id="1682393"/>
    <lineage>
        <taxon>Eukaryota</taxon>
        <taxon>Fungi</taxon>
        <taxon>Dikarya</taxon>
        <taxon>Ascomycota</taxon>
        <taxon>Pezizomycotina</taxon>
        <taxon>Sordariomycetes</taxon>
        <taxon>Xylariomycetidae</taxon>
        <taxon>Xylariales</taxon>
        <taxon>Microdochiaceae</taxon>
        <taxon>Microdochium</taxon>
    </lineage>
</organism>
<dbReference type="GeneID" id="70186526"/>
<evidence type="ECO:0000256" key="1">
    <source>
        <dbReference type="SAM" id="MobiDB-lite"/>
    </source>
</evidence>
<protein>
    <submittedName>
        <fullName evidence="2">Uncharacterized protein</fullName>
    </submittedName>
</protein>
<proteinExistence type="predicted"/>
<sequence length="675" mass="76117">MFSRHETSGLLMLEAHRRLAYPECFTIYLTAVKTCADIAMGFQVERKLYRNTIIAYTVHRGSNVVVEADLDFAPSPFLQVETASAPLAILPSFCYTGTEDSLYPYATARRRCNKPSGGHLRLVDSPDFVPRARLLKGNLQHEISLPLLINPPEDSLACHETAVETAYVSSHISSRLHALFSQLSLALGDQTTTDAAPPQRSTSLSSTSPATSVLPEEGMFLELKVASQSFDIFPFCDHRQYHSRRLTLSSPDTLPTVPSITKLLLKSTETYDGGDNNTSEDYRIRPLSLLIPFQLAAKLPDLHTLILPWMWERPLSFAHSSRVVREHYTRPWEGPLRDARHDFGNAILEQQMFLRGGRIPNGLKNVLMHFWTPQQVAEEDQSERRPNLIISPTAAATSVGLVEGENKDPVSLGLCKLAGQLERLDLRAMVTEDLFPTPAPAPAGAGLEVEQHQQHRQWSKMQRLRIEFHPLRPDGKWFFIGPKGEDPHGEEGGFEISEDRDYPREHDIPEDEEVDEEYEDFPTGDVEVDILQDMFRTEPHRERIEPLLARFAQAVREANMPSLQDAELFAYLWWAPSDSREEEEGYAGQEQPYAKYSAHRWGVKYITSRGGNGDGGGAEARTTAPTVQWQVGDWRPSPDVMALFEGLGTQEWLDFDSTHGRPLPLYEDAMKARLF</sequence>
<reference evidence="2" key="1">
    <citation type="journal article" date="2021" name="Nat. Commun.">
        <title>Genetic determinants of endophytism in the Arabidopsis root mycobiome.</title>
        <authorList>
            <person name="Mesny F."/>
            <person name="Miyauchi S."/>
            <person name="Thiergart T."/>
            <person name="Pickel B."/>
            <person name="Atanasova L."/>
            <person name="Karlsson M."/>
            <person name="Huettel B."/>
            <person name="Barry K.W."/>
            <person name="Haridas S."/>
            <person name="Chen C."/>
            <person name="Bauer D."/>
            <person name="Andreopoulos W."/>
            <person name="Pangilinan J."/>
            <person name="LaButti K."/>
            <person name="Riley R."/>
            <person name="Lipzen A."/>
            <person name="Clum A."/>
            <person name="Drula E."/>
            <person name="Henrissat B."/>
            <person name="Kohler A."/>
            <person name="Grigoriev I.V."/>
            <person name="Martin F.M."/>
            <person name="Hacquard S."/>
        </authorList>
    </citation>
    <scope>NUCLEOTIDE SEQUENCE</scope>
    <source>
        <strain evidence="2">MPI-CAGE-CH-0230</strain>
    </source>
</reference>
<keyword evidence="3" id="KW-1185">Reference proteome</keyword>
<comment type="caution">
    <text evidence="2">The sequence shown here is derived from an EMBL/GenBank/DDBJ whole genome shotgun (WGS) entry which is preliminary data.</text>
</comment>
<feature type="compositionally biased region" description="Basic and acidic residues" evidence="1">
    <location>
        <begin position="483"/>
        <end position="502"/>
    </location>
</feature>